<feature type="transmembrane region" description="Helical" evidence="1">
    <location>
        <begin position="190"/>
        <end position="208"/>
    </location>
</feature>
<organism evidence="2 3">
    <name type="scientific">Streptosporangium carneum</name>
    <dbReference type="NCBI Taxonomy" id="47481"/>
    <lineage>
        <taxon>Bacteria</taxon>
        <taxon>Bacillati</taxon>
        <taxon>Actinomycetota</taxon>
        <taxon>Actinomycetes</taxon>
        <taxon>Streptosporangiales</taxon>
        <taxon>Streptosporangiaceae</taxon>
        <taxon>Streptosporangium</taxon>
    </lineage>
</organism>
<feature type="transmembrane region" description="Helical" evidence="1">
    <location>
        <begin position="133"/>
        <end position="151"/>
    </location>
</feature>
<dbReference type="AlphaFoldDB" id="A0A9W6IA37"/>
<accession>A0A9W6IA37</accession>
<name>A0A9W6IA37_9ACTN</name>
<reference evidence="2" key="2">
    <citation type="submission" date="2023-01" db="EMBL/GenBank/DDBJ databases">
        <authorList>
            <person name="Sun Q."/>
            <person name="Evtushenko L."/>
        </authorList>
    </citation>
    <scope>NUCLEOTIDE SEQUENCE</scope>
    <source>
        <strain evidence="2">VKM Ac-2007</strain>
    </source>
</reference>
<gene>
    <name evidence="2" type="ORF">GCM10017600_78300</name>
</gene>
<dbReference type="EMBL" id="BSEV01000032">
    <property type="protein sequence ID" value="GLK14418.1"/>
    <property type="molecule type" value="Genomic_DNA"/>
</dbReference>
<evidence type="ECO:0000256" key="1">
    <source>
        <dbReference type="SAM" id="Phobius"/>
    </source>
</evidence>
<proteinExistence type="predicted"/>
<dbReference type="Proteomes" id="UP001143474">
    <property type="component" value="Unassembled WGS sequence"/>
</dbReference>
<comment type="caution">
    <text evidence="2">The sequence shown here is derived from an EMBL/GenBank/DDBJ whole genome shotgun (WGS) entry which is preliminary data.</text>
</comment>
<feature type="transmembrane region" description="Helical" evidence="1">
    <location>
        <begin position="158"/>
        <end position="175"/>
    </location>
</feature>
<keyword evidence="1" id="KW-0812">Transmembrane</keyword>
<keyword evidence="3" id="KW-1185">Reference proteome</keyword>
<keyword evidence="1" id="KW-0472">Membrane</keyword>
<evidence type="ECO:0000313" key="2">
    <source>
        <dbReference type="EMBL" id="GLK14418.1"/>
    </source>
</evidence>
<evidence type="ECO:0000313" key="3">
    <source>
        <dbReference type="Proteomes" id="UP001143474"/>
    </source>
</evidence>
<protein>
    <submittedName>
        <fullName evidence="2">Uncharacterized protein</fullName>
    </submittedName>
</protein>
<feature type="transmembrane region" description="Helical" evidence="1">
    <location>
        <begin position="215"/>
        <end position="234"/>
    </location>
</feature>
<feature type="transmembrane region" description="Helical" evidence="1">
    <location>
        <begin position="41"/>
        <end position="59"/>
    </location>
</feature>
<keyword evidence="1" id="KW-1133">Transmembrane helix</keyword>
<sequence length="235" mass="24416">MGGREGNAIGGSPVLVETDNALDYDYLAGDRQERAILRHMVLSLLVGMVLGAVGALLAYGPHLIHSIYEPYAYVLLVVVVGRSAAGFGWAALTSALATFGPLISLLAASLFESGARFLNLSSGSSVNLGSNGLTMNLTVVTIATFGVLAYFTRREDGWGDLACGVLAGVVAVDGLDKTLSGGPEYVPGYWPWNTLLVATLVAGLLFALRRGNGVARSGFVALVVLCAAFVFAVAF</sequence>
<reference evidence="2" key="1">
    <citation type="journal article" date="2014" name="Int. J. Syst. Evol. Microbiol.">
        <title>Complete genome sequence of Corynebacterium casei LMG S-19264T (=DSM 44701T), isolated from a smear-ripened cheese.</title>
        <authorList>
            <consortium name="US DOE Joint Genome Institute (JGI-PGF)"/>
            <person name="Walter F."/>
            <person name="Albersmeier A."/>
            <person name="Kalinowski J."/>
            <person name="Ruckert C."/>
        </authorList>
    </citation>
    <scope>NUCLEOTIDE SEQUENCE</scope>
    <source>
        <strain evidence="2">VKM Ac-2007</strain>
    </source>
</reference>